<reference evidence="2" key="2">
    <citation type="submission" date="2016-03" db="EMBL/GenBank/DDBJ databases">
        <authorList>
            <person name="Ploux O."/>
        </authorList>
    </citation>
    <scope>NUCLEOTIDE SEQUENCE [LARGE SCALE GENOMIC DNA]</scope>
    <source>
        <strain evidence="2">PP9</strain>
    </source>
</reference>
<dbReference type="AlphaFoldDB" id="A0A143HB45"/>
<proteinExistence type="predicted"/>
<dbReference type="SUPFAM" id="SSF55961">
    <property type="entry name" value="Bet v1-like"/>
    <property type="match status" value="1"/>
</dbReference>
<keyword evidence="2" id="KW-1185">Reference proteome</keyword>
<dbReference type="InterPro" id="IPR019587">
    <property type="entry name" value="Polyketide_cyclase/dehydratase"/>
</dbReference>
<protein>
    <submittedName>
        <fullName evidence="1">Carbon monoxide dehydrogenase</fullName>
    </submittedName>
</protein>
<evidence type="ECO:0000313" key="2">
    <source>
        <dbReference type="Proteomes" id="UP000076021"/>
    </source>
</evidence>
<dbReference type="RefSeq" id="WP_066786886.1">
    <property type="nucleotide sequence ID" value="NZ_CP014806.1"/>
</dbReference>
<gene>
    <name evidence="1" type="ORF">ATY39_05355</name>
</gene>
<dbReference type="CDD" id="cd07812">
    <property type="entry name" value="SRPBCC"/>
    <property type="match status" value="1"/>
</dbReference>
<dbReference type="Pfam" id="PF10604">
    <property type="entry name" value="Polyketide_cyc2"/>
    <property type="match status" value="1"/>
</dbReference>
<dbReference type="EMBL" id="CP014806">
    <property type="protein sequence ID" value="AMW98932.1"/>
    <property type="molecule type" value="Genomic_DNA"/>
</dbReference>
<dbReference type="OrthoDB" id="2374625at2"/>
<dbReference type="Proteomes" id="UP000076021">
    <property type="component" value="Chromosome"/>
</dbReference>
<organism evidence="1 2">
    <name type="scientific">Rummeliibacillus stabekisii</name>
    <dbReference type="NCBI Taxonomy" id="241244"/>
    <lineage>
        <taxon>Bacteria</taxon>
        <taxon>Bacillati</taxon>
        <taxon>Bacillota</taxon>
        <taxon>Bacilli</taxon>
        <taxon>Bacillales</taxon>
        <taxon>Caryophanaceae</taxon>
        <taxon>Rummeliibacillus</taxon>
    </lineage>
</organism>
<sequence>MATASHTVEVNVPQKDVWDFVSKMENWATLVPGYREHEMMDEQHSNWTFAGNVGVLKKEVKVEITITSWDEPNKISFTLTGLTDKFTGNGYFEGEAISEEKTKMTGYLEVKAGGFAAPVLNPIFQAVLPKATSMLTNRVANRIGLVHV</sequence>
<accession>A0A143HB45</accession>
<reference evidence="1 2" key="1">
    <citation type="journal article" date="2016" name="Genome Announc.">
        <title>Whole-Genome Sequence of Rummeliibacillus stabekisii Strain PP9 Isolated from Antarctic Soil.</title>
        <authorList>
            <person name="da Mota F.F."/>
            <person name="Vollu R.E."/>
            <person name="Jurelevicius D."/>
            <person name="Seldin L."/>
        </authorList>
    </citation>
    <scope>NUCLEOTIDE SEQUENCE [LARGE SCALE GENOMIC DNA]</scope>
    <source>
        <strain evidence="1 2">PP9</strain>
    </source>
</reference>
<dbReference type="KEGG" id="rst:ATY39_05355"/>
<dbReference type="InterPro" id="IPR023393">
    <property type="entry name" value="START-like_dom_sf"/>
</dbReference>
<evidence type="ECO:0000313" key="1">
    <source>
        <dbReference type="EMBL" id="AMW98932.1"/>
    </source>
</evidence>
<name>A0A143HB45_9BACL</name>
<dbReference type="Gene3D" id="3.30.530.20">
    <property type="match status" value="1"/>
</dbReference>